<evidence type="ECO:0000313" key="1">
    <source>
        <dbReference type="EMBL" id="MPN30030.1"/>
    </source>
</evidence>
<dbReference type="EMBL" id="VSSQ01080996">
    <property type="protein sequence ID" value="MPN30030.1"/>
    <property type="molecule type" value="Genomic_DNA"/>
</dbReference>
<sequence>MVVDLGQRFKAVLRQDDLAAGLVQEDLGAASDGVRIVDHHHFLAADVREILGRRCVCHGVQPLLPVRPESPARCPC</sequence>
<organism evidence="1">
    <name type="scientific">bioreactor metagenome</name>
    <dbReference type="NCBI Taxonomy" id="1076179"/>
    <lineage>
        <taxon>unclassified sequences</taxon>
        <taxon>metagenomes</taxon>
        <taxon>ecological metagenomes</taxon>
    </lineage>
</organism>
<reference evidence="1" key="1">
    <citation type="submission" date="2019-08" db="EMBL/GenBank/DDBJ databases">
        <authorList>
            <person name="Kucharzyk K."/>
            <person name="Murdoch R.W."/>
            <person name="Higgins S."/>
            <person name="Loffler F."/>
        </authorList>
    </citation>
    <scope>NUCLEOTIDE SEQUENCE</scope>
</reference>
<accession>A0A645GUL6</accession>
<comment type="caution">
    <text evidence="1">The sequence shown here is derived from an EMBL/GenBank/DDBJ whole genome shotgun (WGS) entry which is preliminary data.</text>
</comment>
<name>A0A645GUL6_9ZZZZ</name>
<protein>
    <submittedName>
        <fullName evidence="1">Uncharacterized protein</fullName>
    </submittedName>
</protein>
<proteinExistence type="predicted"/>
<dbReference type="AlphaFoldDB" id="A0A645GUL6"/>
<gene>
    <name evidence="1" type="ORF">SDC9_177487</name>
</gene>